<evidence type="ECO:0000313" key="3">
    <source>
        <dbReference type="EMBL" id="OIJ35425.1"/>
    </source>
</evidence>
<dbReference type="InterPro" id="IPR002539">
    <property type="entry name" value="MaoC-like_dom"/>
</dbReference>
<dbReference type="GO" id="GO:0006633">
    <property type="term" value="P:fatty acid biosynthetic process"/>
    <property type="evidence" value="ECO:0007669"/>
    <property type="project" value="InterPro"/>
</dbReference>
<gene>
    <name evidence="3" type="ORF">BK826_07990</name>
</gene>
<feature type="domain" description="MaoC-like" evidence="2">
    <location>
        <begin position="12"/>
        <end position="101"/>
    </location>
</feature>
<dbReference type="GO" id="GO:0005835">
    <property type="term" value="C:fatty acid synthase complex"/>
    <property type="evidence" value="ECO:0007669"/>
    <property type="project" value="InterPro"/>
</dbReference>
<dbReference type="OrthoDB" id="9800237at2"/>
<dbReference type="AlphaFoldDB" id="A0A1S2MYM9"/>
<dbReference type="PANTHER" id="PTHR43841">
    <property type="entry name" value="3-HYDROXYACYL-THIOESTER DEHYDRATASE HTDX-RELATED"/>
    <property type="match status" value="1"/>
</dbReference>
<dbReference type="RefSeq" id="WP_075515167.1">
    <property type="nucleotide sequence ID" value="NZ_JAQDNX010000001.1"/>
</dbReference>
<comment type="similarity">
    <text evidence="1">Belongs to the enoyl-CoA hydratase/isomerase family.</text>
</comment>
<evidence type="ECO:0000313" key="4">
    <source>
        <dbReference type="Proteomes" id="UP000179540"/>
    </source>
</evidence>
<dbReference type="PRINTS" id="PR01483">
    <property type="entry name" value="FASYNTHASE"/>
</dbReference>
<dbReference type="CDD" id="cd03453">
    <property type="entry name" value="SAV4209_like"/>
    <property type="match status" value="1"/>
</dbReference>
<dbReference type="InterPro" id="IPR003965">
    <property type="entry name" value="Fatty_acid_synthase"/>
</dbReference>
<protein>
    <submittedName>
        <fullName evidence="3">Acyl dehydratase</fullName>
    </submittedName>
</protein>
<organism evidence="3 4">
    <name type="scientific">Rothia kristinae</name>
    <dbReference type="NCBI Taxonomy" id="37923"/>
    <lineage>
        <taxon>Bacteria</taxon>
        <taxon>Bacillati</taxon>
        <taxon>Actinomycetota</taxon>
        <taxon>Actinomycetes</taxon>
        <taxon>Micrococcales</taxon>
        <taxon>Micrococcaceae</taxon>
        <taxon>Rothia</taxon>
    </lineage>
</organism>
<dbReference type="Gene3D" id="3.10.129.10">
    <property type="entry name" value="Hotdog Thioesterase"/>
    <property type="match status" value="1"/>
</dbReference>
<proteinExistence type="inferred from homology"/>
<dbReference type="GO" id="GO:0004312">
    <property type="term" value="F:fatty acid synthase activity"/>
    <property type="evidence" value="ECO:0007669"/>
    <property type="project" value="InterPro"/>
</dbReference>
<dbReference type="Pfam" id="PF01575">
    <property type="entry name" value="MaoC_dehydratas"/>
    <property type="match status" value="1"/>
</dbReference>
<sequence>MSRPQLQDLEKGQSIGTREIPLTRADLIRYAGASGDLNPIHWNQRFAEAVGLPGVIAHGMLTMGAAVQLVVDWAQDPAAIVDYQTRFTKPVPVPDADGAESPETGGTVLAVSGKIAALDPQARTVRVDLTVTAPDAAGTEQKVLVKAQAVVAL</sequence>
<comment type="caution">
    <text evidence="3">The sequence shown here is derived from an EMBL/GenBank/DDBJ whole genome shotgun (WGS) entry which is preliminary data.</text>
</comment>
<dbReference type="SUPFAM" id="SSF54637">
    <property type="entry name" value="Thioesterase/thiol ester dehydrase-isomerase"/>
    <property type="match status" value="1"/>
</dbReference>
<accession>A0A1S2MYM9</accession>
<reference evidence="3 4" key="1">
    <citation type="submission" date="2016-10" db="EMBL/GenBank/DDBJ databases">
        <title>Draft genome sequence of strain LCT isolated from the Shenzhou X spacecraft of China.</title>
        <authorList>
            <person name="Huang B."/>
        </authorList>
    </citation>
    <scope>NUCLEOTIDE SEQUENCE [LARGE SCALE GENOMIC DNA]</scope>
    <source>
        <strain evidence="3 4">LCT-H5</strain>
    </source>
</reference>
<dbReference type="EMBL" id="MODZ01000009">
    <property type="protein sequence ID" value="OIJ35425.1"/>
    <property type="molecule type" value="Genomic_DNA"/>
</dbReference>
<evidence type="ECO:0000259" key="2">
    <source>
        <dbReference type="Pfam" id="PF01575"/>
    </source>
</evidence>
<dbReference type="InterPro" id="IPR029069">
    <property type="entry name" value="HotDog_dom_sf"/>
</dbReference>
<dbReference type="PANTHER" id="PTHR43841:SF3">
    <property type="entry name" value="(3R)-HYDROXYACYL-ACP DEHYDRATASE SUBUNIT HADB"/>
    <property type="match status" value="1"/>
</dbReference>
<evidence type="ECO:0000256" key="1">
    <source>
        <dbReference type="ARBA" id="ARBA00005254"/>
    </source>
</evidence>
<name>A0A1S2MYM9_9MICC</name>
<dbReference type="Proteomes" id="UP000179540">
    <property type="component" value="Unassembled WGS sequence"/>
</dbReference>